<proteinExistence type="predicted"/>
<dbReference type="Proteomes" id="UP000072520">
    <property type="component" value="Unassembled WGS sequence"/>
</dbReference>
<evidence type="ECO:0000313" key="2">
    <source>
        <dbReference type="Proteomes" id="UP000072520"/>
    </source>
</evidence>
<reference evidence="1 2" key="1">
    <citation type="journal article" date="2016" name="Front. Microbiol.">
        <title>Genomic Resource of Rice Seed Associated Bacteria.</title>
        <authorList>
            <person name="Midha S."/>
            <person name="Bansal K."/>
            <person name="Sharma S."/>
            <person name="Kumar N."/>
            <person name="Patil P.P."/>
            <person name="Chaudhry V."/>
            <person name="Patil P.B."/>
        </authorList>
    </citation>
    <scope>NUCLEOTIDE SEQUENCE [LARGE SCALE GENOMIC DNA]</scope>
    <source>
        <strain evidence="1 2">RSA13</strain>
    </source>
</reference>
<dbReference type="AlphaFoldDB" id="A0AB34VFA4"/>
<protein>
    <submittedName>
        <fullName evidence="1">Uncharacterized protein</fullName>
    </submittedName>
</protein>
<dbReference type="EMBL" id="LDSI01000014">
    <property type="protein sequence ID" value="KTS97673.1"/>
    <property type="molecule type" value="Genomic_DNA"/>
</dbReference>
<sequence>MCFLFSLLFTSGREESTAVACKAHVSYLWGKERLDLFISQSLHNGKGFLSVSGISYHSDNTKSYLDKSLSFSYHRNKDVYNFKSQMIMDSPQMTMSPSEEKRWFPEFFTNKGETLILKIRPYGKNAWLFYAGTTPLFVCERNQ</sequence>
<accession>A0AB34VFA4</accession>
<organism evidence="1 2">
    <name type="scientific">Pantoea stewartii</name>
    <dbReference type="NCBI Taxonomy" id="66269"/>
    <lineage>
        <taxon>Bacteria</taxon>
        <taxon>Pseudomonadati</taxon>
        <taxon>Pseudomonadota</taxon>
        <taxon>Gammaproteobacteria</taxon>
        <taxon>Enterobacterales</taxon>
        <taxon>Erwiniaceae</taxon>
        <taxon>Pantoea</taxon>
    </lineage>
</organism>
<comment type="caution">
    <text evidence="1">The sequence shown here is derived from an EMBL/GenBank/DDBJ whole genome shotgun (WGS) entry which is preliminary data.</text>
</comment>
<name>A0AB34VFA4_9GAMM</name>
<gene>
    <name evidence="1" type="ORF">RSA13_11170</name>
</gene>
<evidence type="ECO:0000313" key="1">
    <source>
        <dbReference type="EMBL" id="KTS97673.1"/>
    </source>
</evidence>